<protein>
    <recommendedName>
        <fullName evidence="7">NOL1/NOP2/Sun domain family member 4</fullName>
    </recommendedName>
</protein>
<proteinExistence type="inferred from homology"/>
<evidence type="ECO:0000256" key="8">
    <source>
        <dbReference type="ARBA" id="ARBA00049302"/>
    </source>
</evidence>
<dbReference type="PANTHER" id="PTHR22808:SF3">
    <property type="entry name" value="5-METHYLCYTOSINE RRNA METHYLTRANSFERASE NSUN4"/>
    <property type="match status" value="1"/>
</dbReference>
<dbReference type="InterPro" id="IPR049560">
    <property type="entry name" value="MeTrfase_RsmB-F_NOP2_cat"/>
</dbReference>
<dbReference type="Proteomes" id="UP000518887">
    <property type="component" value="Unassembled WGS sequence"/>
</dbReference>
<dbReference type="GO" id="GO:0003723">
    <property type="term" value="F:RNA binding"/>
    <property type="evidence" value="ECO:0007669"/>
    <property type="project" value="UniProtKB-UniRule"/>
</dbReference>
<dbReference type="InterPro" id="IPR029063">
    <property type="entry name" value="SAM-dependent_MTases_sf"/>
</dbReference>
<dbReference type="RefSeq" id="WP_184659221.1">
    <property type="nucleotide sequence ID" value="NZ_CP031518.1"/>
</dbReference>
<dbReference type="Gene3D" id="3.40.50.150">
    <property type="entry name" value="Vaccinia Virus protein VP39"/>
    <property type="match status" value="1"/>
</dbReference>
<organism evidence="11 12">
    <name type="scientific">Treponema ruminis</name>
    <dbReference type="NCBI Taxonomy" id="744515"/>
    <lineage>
        <taxon>Bacteria</taxon>
        <taxon>Pseudomonadati</taxon>
        <taxon>Spirochaetota</taxon>
        <taxon>Spirochaetia</taxon>
        <taxon>Spirochaetales</taxon>
        <taxon>Treponemataceae</taxon>
        <taxon>Treponema</taxon>
    </lineage>
</organism>
<reference evidence="11 12" key="1">
    <citation type="submission" date="2020-08" db="EMBL/GenBank/DDBJ databases">
        <title>Genomic Encyclopedia of Type Strains, Phase IV (KMG-IV): sequencing the most valuable type-strain genomes for metagenomic binning, comparative biology and taxonomic classification.</title>
        <authorList>
            <person name="Goeker M."/>
        </authorList>
    </citation>
    <scope>NUCLEOTIDE SEQUENCE [LARGE SCALE GENOMIC DNA]</scope>
    <source>
        <strain evidence="11 12">DSM 103462</strain>
    </source>
</reference>
<dbReference type="AlphaFoldDB" id="A0A7W8G981"/>
<comment type="similarity">
    <text evidence="9">Belongs to the class I-like SAM-binding methyltransferase superfamily. RsmB/NOP family.</text>
</comment>
<dbReference type="EMBL" id="JACHFQ010000004">
    <property type="protein sequence ID" value="MBB5226198.1"/>
    <property type="molecule type" value="Genomic_DNA"/>
</dbReference>
<keyword evidence="1" id="KW-0698">rRNA processing</keyword>
<evidence type="ECO:0000256" key="5">
    <source>
        <dbReference type="ARBA" id="ARBA00022884"/>
    </source>
</evidence>
<dbReference type="PRINTS" id="PR02008">
    <property type="entry name" value="RCMTFAMILY"/>
</dbReference>
<evidence type="ECO:0000259" key="10">
    <source>
        <dbReference type="PROSITE" id="PS51686"/>
    </source>
</evidence>
<evidence type="ECO:0000256" key="2">
    <source>
        <dbReference type="ARBA" id="ARBA00022603"/>
    </source>
</evidence>
<dbReference type="Pfam" id="PF01189">
    <property type="entry name" value="Methyltr_RsmB-F"/>
    <property type="match status" value="1"/>
</dbReference>
<dbReference type="GO" id="GO:0008173">
    <property type="term" value="F:RNA methyltransferase activity"/>
    <property type="evidence" value="ECO:0007669"/>
    <property type="project" value="InterPro"/>
</dbReference>
<dbReference type="PANTHER" id="PTHR22808">
    <property type="entry name" value="NCL1 YEAST -RELATED NOL1/NOP2/FMU SUN DOMAIN-CONTAINING"/>
    <property type="match status" value="1"/>
</dbReference>
<keyword evidence="5 9" id="KW-0694">RNA-binding</keyword>
<sequence>MKQKDRNKKLAGSEGFEAYYSNLFGQRWQSIKEAFALESDYAEWKAGGEKSYFLDSGSVRAAVSLPLENAVDILDLCAAPGGKTLVLASNMSPDANLLSNERSPERKNRLANTVKDCLPLEIQERVTVICKDGAQMCLKNEEKFDAILLDAPCSSERHVLADPKYLSEWSPSRIKTLSMAQWALLSSAWRMLRPNGYLLYSTCALSPDENDNVVAKLLKKFDDAKVLKPKISLNYKNFTESDLPEYEKTEFGAHVLPDKAAGAGPLYFSLLQKIPLSH</sequence>
<dbReference type="CDD" id="cd02440">
    <property type="entry name" value="AdoMet_MTases"/>
    <property type="match status" value="1"/>
</dbReference>
<evidence type="ECO:0000256" key="1">
    <source>
        <dbReference type="ARBA" id="ARBA00022552"/>
    </source>
</evidence>
<evidence type="ECO:0000313" key="11">
    <source>
        <dbReference type="EMBL" id="MBB5226198.1"/>
    </source>
</evidence>
<evidence type="ECO:0000256" key="3">
    <source>
        <dbReference type="ARBA" id="ARBA00022679"/>
    </source>
</evidence>
<keyword evidence="2 9" id="KW-0489">Methyltransferase</keyword>
<keyword evidence="6" id="KW-0809">Transit peptide</keyword>
<comment type="caution">
    <text evidence="11">The sequence shown here is derived from an EMBL/GenBank/DDBJ whole genome shotgun (WGS) entry which is preliminary data.</text>
</comment>
<feature type="binding site" evidence="9">
    <location>
        <begin position="77"/>
        <end position="83"/>
    </location>
    <ligand>
        <name>S-adenosyl-L-methionine</name>
        <dbReference type="ChEBI" id="CHEBI:59789"/>
    </ligand>
</feature>
<feature type="active site" description="Nucleophile" evidence="9">
    <location>
        <position position="203"/>
    </location>
</feature>
<evidence type="ECO:0000256" key="6">
    <source>
        <dbReference type="ARBA" id="ARBA00022946"/>
    </source>
</evidence>
<accession>A0A7W8G981</accession>
<dbReference type="GO" id="GO:0031167">
    <property type="term" value="P:rRNA methylation"/>
    <property type="evidence" value="ECO:0007669"/>
    <property type="project" value="TreeGrafter"/>
</dbReference>
<evidence type="ECO:0000313" key="12">
    <source>
        <dbReference type="Proteomes" id="UP000518887"/>
    </source>
</evidence>
<feature type="domain" description="SAM-dependent MTase RsmB/NOP-type" evidence="10">
    <location>
        <begin position="1"/>
        <end position="274"/>
    </location>
</feature>
<feature type="binding site" evidence="9">
    <location>
        <position position="101"/>
    </location>
    <ligand>
        <name>S-adenosyl-L-methionine</name>
        <dbReference type="ChEBI" id="CHEBI:59789"/>
    </ligand>
</feature>
<comment type="catalytic activity">
    <reaction evidence="8">
        <text>a cytidine in rRNA + S-adenosyl-L-methionine = a 5-methylcytidine in rRNA + S-adenosyl-L-homocysteine + H(+)</text>
        <dbReference type="Rhea" id="RHEA:61484"/>
        <dbReference type="Rhea" id="RHEA-COMP:15836"/>
        <dbReference type="Rhea" id="RHEA-COMP:15837"/>
        <dbReference type="ChEBI" id="CHEBI:15378"/>
        <dbReference type="ChEBI" id="CHEBI:57856"/>
        <dbReference type="ChEBI" id="CHEBI:59789"/>
        <dbReference type="ChEBI" id="CHEBI:74483"/>
        <dbReference type="ChEBI" id="CHEBI:82748"/>
    </reaction>
</comment>
<evidence type="ECO:0000256" key="4">
    <source>
        <dbReference type="ARBA" id="ARBA00022691"/>
    </source>
</evidence>
<feature type="binding site" evidence="9">
    <location>
        <position position="150"/>
    </location>
    <ligand>
        <name>S-adenosyl-L-methionine</name>
        <dbReference type="ChEBI" id="CHEBI:59789"/>
    </ligand>
</feature>
<name>A0A7W8G981_9SPIR</name>
<dbReference type="InterPro" id="IPR023267">
    <property type="entry name" value="RCMT"/>
</dbReference>
<evidence type="ECO:0000256" key="9">
    <source>
        <dbReference type="PROSITE-ProRule" id="PRU01023"/>
    </source>
</evidence>
<keyword evidence="4 9" id="KW-0949">S-adenosyl-L-methionine</keyword>
<dbReference type="SUPFAM" id="SSF53335">
    <property type="entry name" value="S-adenosyl-L-methionine-dependent methyltransferases"/>
    <property type="match status" value="1"/>
</dbReference>
<gene>
    <name evidence="11" type="ORF">HNP76_001566</name>
</gene>
<dbReference type="InterPro" id="IPR001678">
    <property type="entry name" value="MeTrfase_RsmB-F_NOP2_dom"/>
</dbReference>
<evidence type="ECO:0000256" key="7">
    <source>
        <dbReference type="ARBA" id="ARBA00042050"/>
    </source>
</evidence>
<dbReference type="PROSITE" id="PS51686">
    <property type="entry name" value="SAM_MT_RSMB_NOP"/>
    <property type="match status" value="1"/>
</dbReference>
<keyword evidence="12" id="KW-1185">Reference proteome</keyword>
<feature type="binding site" evidence="9">
    <location>
        <position position="132"/>
    </location>
    <ligand>
        <name>S-adenosyl-L-methionine</name>
        <dbReference type="ChEBI" id="CHEBI:59789"/>
    </ligand>
</feature>
<keyword evidence="3 9" id="KW-0808">Transferase</keyword>